<evidence type="ECO:0000313" key="11">
    <source>
        <dbReference type="Proteomes" id="UP000440367"/>
    </source>
</evidence>
<evidence type="ECO:0000313" key="4">
    <source>
        <dbReference type="EMBL" id="KAE9148018.1"/>
    </source>
</evidence>
<dbReference type="Proteomes" id="UP000429523">
    <property type="component" value="Unassembled WGS sequence"/>
</dbReference>
<comment type="caution">
    <text evidence="2">The sequence shown here is derived from an EMBL/GenBank/DDBJ whole genome shotgun (WGS) entry which is preliminary data.</text>
</comment>
<gene>
    <name evidence="7" type="ORF">PF001_g25577</name>
    <name evidence="6" type="ORF">PF002_g27039</name>
    <name evidence="5" type="ORF">PF004_g32955</name>
    <name evidence="4" type="ORF">PF005_g33590</name>
    <name evidence="3" type="ORF">PF006_g26746</name>
    <name evidence="2" type="ORF">PF009_g33368</name>
</gene>
<dbReference type="EMBL" id="QXGA01003447">
    <property type="protein sequence ID" value="KAE9083161.1"/>
    <property type="molecule type" value="Genomic_DNA"/>
</dbReference>
<dbReference type="EMBL" id="QXGB01011516">
    <property type="protein sequence ID" value="KAE9148018.1"/>
    <property type="molecule type" value="Genomic_DNA"/>
</dbReference>
<dbReference type="EMBL" id="QXGD01002954">
    <property type="protein sequence ID" value="KAE9182253.1"/>
    <property type="molecule type" value="Genomic_DNA"/>
</dbReference>
<accession>A0A6A3D7L0</accession>
<dbReference type="Proteomes" id="UP000440367">
    <property type="component" value="Unassembled WGS sequence"/>
</dbReference>
<evidence type="ECO:0000313" key="9">
    <source>
        <dbReference type="Proteomes" id="UP000433483"/>
    </source>
</evidence>
<dbReference type="AlphaFoldDB" id="A0A6A3D7L0"/>
<evidence type="ECO:0000313" key="13">
    <source>
        <dbReference type="Proteomes" id="UP000476176"/>
    </source>
</evidence>
<evidence type="ECO:0000313" key="7">
    <source>
        <dbReference type="EMBL" id="KAE9277594.1"/>
    </source>
</evidence>
<dbReference type="EMBL" id="QXGC01012192">
    <property type="protein sequence ID" value="KAE9148752.1"/>
    <property type="molecule type" value="Genomic_DNA"/>
</dbReference>
<evidence type="ECO:0000313" key="3">
    <source>
        <dbReference type="EMBL" id="KAE9083161.1"/>
    </source>
</evidence>
<evidence type="ECO:0000313" key="2">
    <source>
        <dbReference type="EMBL" id="KAE8916306.1"/>
    </source>
</evidence>
<feature type="chain" id="PRO_5036379272" evidence="1">
    <location>
        <begin position="22"/>
        <end position="60"/>
    </location>
</feature>
<dbReference type="EMBL" id="QXGF01010916">
    <property type="protein sequence ID" value="KAE8916306.1"/>
    <property type="molecule type" value="Genomic_DNA"/>
</dbReference>
<organism evidence="2 8">
    <name type="scientific">Phytophthora fragariae</name>
    <dbReference type="NCBI Taxonomy" id="53985"/>
    <lineage>
        <taxon>Eukaryota</taxon>
        <taxon>Sar</taxon>
        <taxon>Stramenopiles</taxon>
        <taxon>Oomycota</taxon>
        <taxon>Peronosporomycetes</taxon>
        <taxon>Peronosporales</taxon>
        <taxon>Peronosporaceae</taxon>
        <taxon>Phytophthora</taxon>
    </lineage>
</organism>
<dbReference type="EMBL" id="QXGE01003024">
    <property type="protein sequence ID" value="KAE9277594.1"/>
    <property type="molecule type" value="Genomic_DNA"/>
</dbReference>
<sequence>MPYMRLTTSCWLLICDACSLGSPVDSVQEHPGSLGFSDLSVVVTLGSGAHGSAPLLLEDM</sequence>
<evidence type="ECO:0000313" key="5">
    <source>
        <dbReference type="EMBL" id="KAE9148752.1"/>
    </source>
</evidence>
<name>A0A6A3D7L0_9STRA</name>
<reference evidence="8 9" key="1">
    <citation type="submission" date="2018-08" db="EMBL/GenBank/DDBJ databases">
        <title>Genomic investigation of the strawberry pathogen Phytophthora fragariae indicates pathogenicity is determined by transcriptional variation in three key races.</title>
        <authorList>
            <person name="Adams T.M."/>
            <person name="Armitage A.D."/>
            <person name="Sobczyk M.K."/>
            <person name="Bates H.J."/>
            <person name="Dunwell J.M."/>
            <person name="Nellist C.F."/>
            <person name="Harrison R.J."/>
        </authorList>
    </citation>
    <scope>NUCLEOTIDE SEQUENCE [LARGE SCALE GENOMIC DNA]</scope>
    <source>
        <strain evidence="7 10">A4</strain>
        <strain evidence="6 11">BC-1</strain>
        <strain evidence="5 13">BC-23</strain>
        <strain evidence="4 9">NOV-27</strain>
        <strain evidence="3 12">NOV-5</strain>
        <strain evidence="2 8">NOV-9</strain>
    </source>
</reference>
<evidence type="ECO:0000313" key="6">
    <source>
        <dbReference type="EMBL" id="KAE9182253.1"/>
    </source>
</evidence>
<keyword evidence="9" id="KW-1185">Reference proteome</keyword>
<dbReference type="Proteomes" id="UP000476176">
    <property type="component" value="Unassembled WGS sequence"/>
</dbReference>
<keyword evidence="1" id="KW-0732">Signal</keyword>
<evidence type="ECO:0000256" key="1">
    <source>
        <dbReference type="SAM" id="SignalP"/>
    </source>
</evidence>
<evidence type="ECO:0000313" key="8">
    <source>
        <dbReference type="Proteomes" id="UP000429523"/>
    </source>
</evidence>
<proteinExistence type="predicted"/>
<evidence type="ECO:0000313" key="12">
    <source>
        <dbReference type="Proteomes" id="UP000440732"/>
    </source>
</evidence>
<feature type="signal peptide" evidence="1">
    <location>
        <begin position="1"/>
        <end position="21"/>
    </location>
</feature>
<dbReference type="Proteomes" id="UP000440732">
    <property type="component" value="Unassembled WGS sequence"/>
</dbReference>
<dbReference type="Proteomes" id="UP000433483">
    <property type="component" value="Unassembled WGS sequence"/>
</dbReference>
<protein>
    <submittedName>
        <fullName evidence="2">Uncharacterized protein</fullName>
    </submittedName>
</protein>
<evidence type="ECO:0000313" key="10">
    <source>
        <dbReference type="Proteomes" id="UP000437068"/>
    </source>
</evidence>
<dbReference type="Proteomes" id="UP000437068">
    <property type="component" value="Unassembled WGS sequence"/>
</dbReference>
<dbReference type="OrthoDB" id="10278417at2759"/>